<evidence type="ECO:0000313" key="2">
    <source>
        <dbReference type="Proteomes" id="UP000032515"/>
    </source>
</evidence>
<protein>
    <submittedName>
        <fullName evidence="1">Uncharacterized protein</fullName>
    </submittedName>
</protein>
<evidence type="ECO:0000313" key="1">
    <source>
        <dbReference type="EMBL" id="KIZ39912.1"/>
    </source>
</evidence>
<reference evidence="1 2" key="1">
    <citation type="submission" date="2014-11" db="EMBL/GenBank/DDBJ databases">
        <title>Genomics and ecophysiology of heterotrophic nitrogen fixing bacteria isolated from estuarine surface water.</title>
        <authorList>
            <person name="Bentzon-Tilia M."/>
            <person name="Severin I."/>
            <person name="Hansen L.H."/>
            <person name="Riemann L."/>
        </authorList>
    </citation>
    <scope>NUCLEOTIDE SEQUENCE [LARGE SCALE GENOMIC DNA]</scope>
    <source>
        <strain evidence="1 2">BAL398</strain>
    </source>
</reference>
<proteinExistence type="predicted"/>
<dbReference type="Proteomes" id="UP000032515">
    <property type="component" value="Unassembled WGS sequence"/>
</dbReference>
<sequence>MQRELCRGYDSKLNTEREELSCINVMLDLLHSVCAAAEELAEAAFSHPFRAGQVAVVDFGGAIRLAVGVETEENPHNLSPISAIGVCIEQAHVELEVGLVIGGQRSAARRFIEKVVFGHSVPRCRDVSILVGFVNADFTASEAQGPKTRDRAIVTARRYSGLVLTMDHHHSHALVGVQEDDPATLKSPSDFIARALIHLETVCRFEALQSG</sequence>
<accession>A0A0D7EKB6</accession>
<comment type="caution">
    <text evidence="1">The sequence shown here is derived from an EMBL/GenBank/DDBJ whole genome shotgun (WGS) entry which is preliminary data.</text>
</comment>
<name>A0A0D7EKB6_RHOPL</name>
<dbReference type="EMBL" id="JXXE01000389">
    <property type="protein sequence ID" value="KIZ39912.1"/>
    <property type="molecule type" value="Genomic_DNA"/>
</dbReference>
<dbReference type="AlphaFoldDB" id="A0A0D7EKB6"/>
<gene>
    <name evidence="1" type="ORF">OO17_19090</name>
</gene>
<organism evidence="1 2">
    <name type="scientific">Rhodopseudomonas palustris</name>
    <dbReference type="NCBI Taxonomy" id="1076"/>
    <lineage>
        <taxon>Bacteria</taxon>
        <taxon>Pseudomonadati</taxon>
        <taxon>Pseudomonadota</taxon>
        <taxon>Alphaproteobacteria</taxon>
        <taxon>Hyphomicrobiales</taxon>
        <taxon>Nitrobacteraceae</taxon>
        <taxon>Rhodopseudomonas</taxon>
    </lineage>
</organism>